<dbReference type="Proteomes" id="UP000199673">
    <property type="component" value="Unassembled WGS sequence"/>
</dbReference>
<evidence type="ECO:0000313" key="1">
    <source>
        <dbReference type="EMBL" id="SFT72576.1"/>
    </source>
</evidence>
<gene>
    <name evidence="1" type="ORF">SAMN04489724_1847</name>
</gene>
<sequence length="389" mass="45327">MKHKSNYLFFFLIFAICFGCQQDKELTYQGEEIAYYPKKDLSIENIKIDTLTNESFFYSGLGLWVIFNDSLTLLDKRLDSAYVFSDDLVHRSTYLGKGDGPNLLTSIILQQTVMGDYLVLLGSNYDYHLINKNWEIEKRGQLDFYHEKTPYEELLKNPKADYIGLYETLDGPLKLSHDYKGNLVFSVGIPHPDLNYLWHETYYREARILGKINPDDGKVAIQGRYSNIYNQFQFLSTLLGAPFTYLNADTYIQGYEADSILYKLSDAGEAHYTFGVAGKEMNIAYENFKAESIEEYDAVRELDRARYSYYFSLDYVKETGLLFRGYTKSNSAADGLQIYRDDTLIGDVEVPKDFRFVGYKAPYYYAEFRYRADKEEDPIRILRFELPKN</sequence>
<organism evidence="1 2">
    <name type="scientific">Algoriphagus locisalis</name>
    <dbReference type="NCBI Taxonomy" id="305507"/>
    <lineage>
        <taxon>Bacteria</taxon>
        <taxon>Pseudomonadati</taxon>
        <taxon>Bacteroidota</taxon>
        <taxon>Cytophagia</taxon>
        <taxon>Cytophagales</taxon>
        <taxon>Cyclobacteriaceae</taxon>
        <taxon>Algoriphagus</taxon>
    </lineage>
</organism>
<dbReference type="OrthoDB" id="1007219at2"/>
<keyword evidence="2" id="KW-1185">Reference proteome</keyword>
<dbReference type="AlphaFoldDB" id="A0A1I7AC81"/>
<accession>A0A1I7AC81</accession>
<protein>
    <submittedName>
        <fullName evidence="1">Uncharacterized protein</fullName>
    </submittedName>
</protein>
<reference evidence="2" key="1">
    <citation type="submission" date="2016-10" db="EMBL/GenBank/DDBJ databases">
        <authorList>
            <person name="Varghese N."/>
            <person name="Submissions S."/>
        </authorList>
    </citation>
    <scope>NUCLEOTIDE SEQUENCE [LARGE SCALE GENOMIC DNA]</scope>
    <source>
        <strain evidence="2">DSM 23445</strain>
    </source>
</reference>
<name>A0A1I7AC81_9BACT</name>
<dbReference type="RefSeq" id="WP_091692373.1">
    <property type="nucleotide sequence ID" value="NZ_FPBF01000002.1"/>
</dbReference>
<proteinExistence type="predicted"/>
<dbReference type="EMBL" id="FPBF01000002">
    <property type="protein sequence ID" value="SFT72576.1"/>
    <property type="molecule type" value="Genomic_DNA"/>
</dbReference>
<evidence type="ECO:0000313" key="2">
    <source>
        <dbReference type="Proteomes" id="UP000199673"/>
    </source>
</evidence>